<keyword evidence="1" id="KW-0812">Transmembrane</keyword>
<evidence type="ECO:0000313" key="3">
    <source>
        <dbReference type="Proteomes" id="UP000289821"/>
    </source>
</evidence>
<dbReference type="OrthoDB" id="1447857at2"/>
<proteinExistence type="predicted"/>
<accession>A0A4Q0NPM5</accession>
<keyword evidence="1" id="KW-1133">Transmembrane helix</keyword>
<keyword evidence="3" id="KW-1185">Reference proteome</keyword>
<dbReference type="Proteomes" id="UP000289821">
    <property type="component" value="Unassembled WGS sequence"/>
</dbReference>
<dbReference type="EMBL" id="QOVI01000009">
    <property type="protein sequence ID" value="RXG11750.1"/>
    <property type="molecule type" value="Genomic_DNA"/>
</dbReference>
<feature type="transmembrane region" description="Helical" evidence="1">
    <location>
        <begin position="6"/>
        <end position="29"/>
    </location>
</feature>
<gene>
    <name evidence="2" type="ORF">DSM04_10976</name>
</gene>
<protein>
    <submittedName>
        <fullName evidence="2">Uncharacterized protein</fullName>
    </submittedName>
</protein>
<keyword evidence="1" id="KW-0472">Membrane</keyword>
<evidence type="ECO:0000256" key="1">
    <source>
        <dbReference type="SAM" id="Phobius"/>
    </source>
</evidence>
<sequence length="84" mass="9940">MILIETEFVVIGGSVFLTLAFVVLWFQILKIRDNKKARSRLTFLEHNIQLNQVQVIKRKNHLDRYNFLVYNLDEALIIQPEIVV</sequence>
<organism evidence="2 3">
    <name type="scientific">Leeuwenhoekiella aestuarii</name>
    <dbReference type="NCBI Taxonomy" id="2249426"/>
    <lineage>
        <taxon>Bacteria</taxon>
        <taxon>Pseudomonadati</taxon>
        <taxon>Bacteroidota</taxon>
        <taxon>Flavobacteriia</taxon>
        <taxon>Flavobacteriales</taxon>
        <taxon>Flavobacteriaceae</taxon>
        <taxon>Leeuwenhoekiella</taxon>
    </lineage>
</organism>
<reference evidence="2 3" key="1">
    <citation type="submission" date="2018-07" db="EMBL/GenBank/DDBJ databases">
        <title>Leeuwenhoekiella genomics.</title>
        <authorList>
            <person name="Tahon G."/>
            <person name="Willems A."/>
        </authorList>
    </citation>
    <scope>NUCLEOTIDE SEQUENCE [LARGE SCALE GENOMIC DNA]</scope>
    <source>
        <strain evidence="2 3">R-50232</strain>
    </source>
</reference>
<dbReference type="AlphaFoldDB" id="A0A4Q0NPM5"/>
<dbReference type="RefSeq" id="WP_128762747.1">
    <property type="nucleotide sequence ID" value="NZ_QOVI01000009.1"/>
</dbReference>
<name>A0A4Q0NPM5_9FLAO</name>
<evidence type="ECO:0000313" key="2">
    <source>
        <dbReference type="EMBL" id="RXG11750.1"/>
    </source>
</evidence>
<comment type="caution">
    <text evidence="2">The sequence shown here is derived from an EMBL/GenBank/DDBJ whole genome shotgun (WGS) entry which is preliminary data.</text>
</comment>